<sequence>MSSTLLATLLALTSALLHASWNAAIKSGGDRLTSVAMVDVTALLVCAPAVPFTALPNARAWLFILISTVLCTAYRIFLVRAYQLGDFGLMYPLIRGVPPLAVAVISVLALGQPLSAAAWGGVALISLGVIGLVLCDRLGATRLAPVAFAVAAGLAVAGYTASDAAGVHSGASMASYGVYLFVAESVPMPALALLVRKRAVLRHLRRDWKVGLFGGVNALLSYGLILWALSLGAAARVEALRETSVLLAAGIGTLVFKEAFGRNRVICAAVVTTGILLVSI</sequence>
<keyword evidence="2" id="KW-0472">Membrane</keyword>
<feature type="transmembrane region" description="Helical" evidence="2">
    <location>
        <begin position="173"/>
        <end position="195"/>
    </location>
</feature>
<feature type="domain" description="EamA" evidence="4">
    <location>
        <begin position="146"/>
        <end position="279"/>
    </location>
</feature>
<reference evidence="6" key="1">
    <citation type="journal article" date="2019" name="Int. J. Syst. Evol. Microbiol.">
        <title>The Global Catalogue of Microorganisms (GCM) 10K type strain sequencing project: providing services to taxonomists for standard genome sequencing and annotation.</title>
        <authorList>
            <consortium name="The Broad Institute Genomics Platform"/>
            <consortium name="The Broad Institute Genome Sequencing Center for Infectious Disease"/>
            <person name="Wu L."/>
            <person name="Ma J."/>
        </authorList>
    </citation>
    <scope>NUCLEOTIDE SEQUENCE [LARGE SCALE GENOMIC DNA]</scope>
    <source>
        <strain evidence="6">JCM 13004</strain>
    </source>
</reference>
<feature type="transmembrane region" description="Helical" evidence="2">
    <location>
        <begin position="142"/>
        <end position="161"/>
    </location>
</feature>
<organism evidence="5 6">
    <name type="scientific">Kitasatospora nipponensis</name>
    <dbReference type="NCBI Taxonomy" id="258049"/>
    <lineage>
        <taxon>Bacteria</taxon>
        <taxon>Bacillati</taxon>
        <taxon>Actinomycetota</taxon>
        <taxon>Actinomycetes</taxon>
        <taxon>Kitasatosporales</taxon>
        <taxon>Streptomycetaceae</taxon>
        <taxon>Kitasatospora</taxon>
    </lineage>
</organism>
<feature type="domain" description="EamA" evidence="4">
    <location>
        <begin position="7"/>
        <end position="133"/>
    </location>
</feature>
<keyword evidence="2" id="KW-0812">Transmembrane</keyword>
<name>A0ABP4DQH8_9ACTN</name>
<evidence type="ECO:0000313" key="5">
    <source>
        <dbReference type="EMBL" id="GAA1068951.1"/>
    </source>
</evidence>
<keyword evidence="3" id="KW-0732">Signal</keyword>
<dbReference type="RefSeq" id="WP_344446731.1">
    <property type="nucleotide sequence ID" value="NZ_BAAALF010000285.1"/>
</dbReference>
<dbReference type="Pfam" id="PF00892">
    <property type="entry name" value="EamA"/>
    <property type="match status" value="2"/>
</dbReference>
<feature type="transmembrane region" description="Helical" evidence="2">
    <location>
        <begin position="207"/>
        <end position="227"/>
    </location>
</feature>
<dbReference type="InterPro" id="IPR000620">
    <property type="entry name" value="EamA_dom"/>
</dbReference>
<gene>
    <name evidence="5" type="ORF">GCM10009665_74780</name>
</gene>
<evidence type="ECO:0000256" key="1">
    <source>
        <dbReference type="ARBA" id="ARBA00007362"/>
    </source>
</evidence>
<comment type="caution">
    <text evidence="5">The sequence shown here is derived from an EMBL/GenBank/DDBJ whole genome shotgun (WGS) entry which is preliminary data.</text>
</comment>
<keyword evidence="6" id="KW-1185">Reference proteome</keyword>
<comment type="similarity">
    <text evidence="1">Belongs to the EamA transporter family.</text>
</comment>
<accession>A0ABP4DQH8</accession>
<protein>
    <submittedName>
        <fullName evidence="5">DMT family transporter</fullName>
    </submittedName>
</protein>
<feature type="transmembrane region" description="Helical" evidence="2">
    <location>
        <begin position="89"/>
        <end position="110"/>
    </location>
</feature>
<feature type="signal peptide" evidence="3">
    <location>
        <begin position="1"/>
        <end position="19"/>
    </location>
</feature>
<evidence type="ECO:0000256" key="3">
    <source>
        <dbReference type="SAM" id="SignalP"/>
    </source>
</evidence>
<evidence type="ECO:0000259" key="4">
    <source>
        <dbReference type="Pfam" id="PF00892"/>
    </source>
</evidence>
<proteinExistence type="inferred from homology"/>
<dbReference type="Proteomes" id="UP001500037">
    <property type="component" value="Unassembled WGS sequence"/>
</dbReference>
<keyword evidence="2" id="KW-1133">Transmembrane helix</keyword>
<dbReference type="EMBL" id="BAAALF010000285">
    <property type="protein sequence ID" value="GAA1068951.1"/>
    <property type="molecule type" value="Genomic_DNA"/>
</dbReference>
<feature type="chain" id="PRO_5047083041" evidence="3">
    <location>
        <begin position="20"/>
        <end position="280"/>
    </location>
</feature>
<evidence type="ECO:0000256" key="2">
    <source>
        <dbReference type="SAM" id="Phobius"/>
    </source>
</evidence>
<dbReference type="Gene3D" id="1.10.3730.20">
    <property type="match status" value="1"/>
</dbReference>
<dbReference type="InterPro" id="IPR037185">
    <property type="entry name" value="EmrE-like"/>
</dbReference>
<feature type="transmembrane region" description="Helical" evidence="2">
    <location>
        <begin position="58"/>
        <end position="77"/>
    </location>
</feature>
<dbReference type="SUPFAM" id="SSF103481">
    <property type="entry name" value="Multidrug resistance efflux transporter EmrE"/>
    <property type="match status" value="2"/>
</dbReference>
<evidence type="ECO:0000313" key="6">
    <source>
        <dbReference type="Proteomes" id="UP001500037"/>
    </source>
</evidence>
<feature type="transmembrane region" description="Helical" evidence="2">
    <location>
        <begin position="116"/>
        <end position="135"/>
    </location>
</feature>